<feature type="compositionally biased region" description="Polar residues" evidence="1">
    <location>
        <begin position="1032"/>
        <end position="1041"/>
    </location>
</feature>
<dbReference type="OrthoDB" id="3362494at2759"/>
<dbReference type="Pfam" id="PF08101">
    <property type="entry name" value="Msb1-Mug8_dom"/>
    <property type="match status" value="1"/>
</dbReference>
<comment type="caution">
    <text evidence="3">The sequence shown here is derived from an EMBL/GenBank/DDBJ whole genome shotgun (WGS) entry which is preliminary data.</text>
</comment>
<organism evidence="3 4">
    <name type="scientific">Elsinoe australis</name>
    <dbReference type="NCBI Taxonomy" id="40998"/>
    <lineage>
        <taxon>Eukaryota</taxon>
        <taxon>Fungi</taxon>
        <taxon>Dikarya</taxon>
        <taxon>Ascomycota</taxon>
        <taxon>Pezizomycotina</taxon>
        <taxon>Dothideomycetes</taxon>
        <taxon>Dothideomycetidae</taxon>
        <taxon>Myriangiales</taxon>
        <taxon>Elsinoaceae</taxon>
        <taxon>Elsinoe</taxon>
    </lineage>
</organism>
<feature type="compositionally biased region" description="Acidic residues" evidence="1">
    <location>
        <begin position="1045"/>
        <end position="1055"/>
    </location>
</feature>
<dbReference type="InterPro" id="IPR037508">
    <property type="entry name" value="Msb1/Mug8"/>
</dbReference>
<feature type="region of interest" description="Disordered" evidence="1">
    <location>
        <begin position="562"/>
        <end position="640"/>
    </location>
</feature>
<keyword evidence="4" id="KW-1185">Reference proteome</keyword>
<feature type="domain" description="Meiotically up-regulated protein Msb1/Mug8" evidence="2">
    <location>
        <begin position="44"/>
        <end position="538"/>
    </location>
</feature>
<feature type="compositionally biased region" description="Basic residues" evidence="1">
    <location>
        <begin position="562"/>
        <end position="573"/>
    </location>
</feature>
<evidence type="ECO:0000259" key="2">
    <source>
        <dbReference type="Pfam" id="PF08101"/>
    </source>
</evidence>
<accession>A0A2P8AJG1</accession>
<dbReference type="PANTHER" id="PTHR28093:SF1">
    <property type="entry name" value="MORPHOGENESIS-RELATED PROTEIN MSB1"/>
    <property type="match status" value="1"/>
</dbReference>
<dbReference type="InterPro" id="IPR012965">
    <property type="entry name" value="Msb1/Mug8_dom"/>
</dbReference>
<dbReference type="PANTHER" id="PTHR28093">
    <property type="entry name" value="MORPHOGENESIS-RELATED PROTEIN MSB1"/>
    <property type="match status" value="1"/>
</dbReference>
<name>A0A2P8AJG1_9PEZI</name>
<feature type="region of interest" description="Disordered" evidence="1">
    <location>
        <begin position="991"/>
        <end position="1059"/>
    </location>
</feature>
<feature type="region of interest" description="Disordered" evidence="1">
    <location>
        <begin position="447"/>
        <end position="481"/>
    </location>
</feature>
<evidence type="ECO:0000313" key="3">
    <source>
        <dbReference type="EMBL" id="PSK60612.1"/>
    </source>
</evidence>
<feature type="compositionally biased region" description="Basic and acidic residues" evidence="1">
    <location>
        <begin position="623"/>
        <end position="634"/>
    </location>
</feature>
<evidence type="ECO:0000313" key="4">
    <source>
        <dbReference type="Proteomes" id="UP000243723"/>
    </source>
</evidence>
<evidence type="ECO:0000256" key="1">
    <source>
        <dbReference type="SAM" id="MobiDB-lite"/>
    </source>
</evidence>
<feature type="compositionally biased region" description="Polar residues" evidence="1">
    <location>
        <begin position="385"/>
        <end position="403"/>
    </location>
</feature>
<reference evidence="3 4" key="1">
    <citation type="submission" date="2017-05" db="EMBL/GenBank/DDBJ databases">
        <title>Draft genome sequence of Elsinoe australis.</title>
        <authorList>
            <person name="Cheng Q."/>
        </authorList>
    </citation>
    <scope>NUCLEOTIDE SEQUENCE [LARGE SCALE GENOMIC DNA]</scope>
    <source>
        <strain evidence="3 4">NL1</strain>
    </source>
</reference>
<gene>
    <name evidence="3" type="ORF">B9Z65_762</name>
</gene>
<feature type="compositionally biased region" description="Polar residues" evidence="1">
    <location>
        <begin position="908"/>
        <end position="918"/>
    </location>
</feature>
<feature type="compositionally biased region" description="Basic and acidic residues" evidence="1">
    <location>
        <begin position="845"/>
        <end position="854"/>
    </location>
</feature>
<feature type="region of interest" description="Disordered" evidence="1">
    <location>
        <begin position="384"/>
        <end position="411"/>
    </location>
</feature>
<feature type="compositionally biased region" description="Low complexity" evidence="1">
    <location>
        <begin position="744"/>
        <end position="771"/>
    </location>
</feature>
<protein>
    <recommendedName>
        <fullName evidence="2">Meiotically up-regulated protein Msb1/Mug8 domain-containing protein</fullName>
    </recommendedName>
</protein>
<dbReference type="Proteomes" id="UP000243723">
    <property type="component" value="Unassembled WGS sequence"/>
</dbReference>
<dbReference type="STRING" id="40998.A0A2P8AJG1"/>
<proteinExistence type="predicted"/>
<feature type="compositionally biased region" description="Basic and acidic residues" evidence="1">
    <location>
        <begin position="1008"/>
        <end position="1031"/>
    </location>
</feature>
<feature type="compositionally biased region" description="Basic and acidic residues" evidence="1">
    <location>
        <begin position="574"/>
        <end position="585"/>
    </location>
</feature>
<sequence>MPFFSRLKRKETDKNAKKLADQANGQQFALPKPRYASNWDSTEVVMEEVEELLSACTKEMKSRAEALDTPFLLLPFRPEGDITSARTFIRNYFKANKEASMDFRGESLSRELRLTEPEILCSIVKWCWSRIPNGVVTWAIYENFRAGEKESGMAINSFDTFIPLAVESESRKNIIYDFFDLISAIAAHGKVNGMGGRKLSRMAGWWAFEQSDKGKGFDGGYRSWAEAADASSHLFFAYLRSRAPEAVNGIAGISNLPRSLQALVAQTEYPPETPTLMQSPTAKVLMQVDSVSPTPFALLRRARLFEYRADDRALKKFAEYTDPVDALTEECKRVLSAISSTNQSSTARSRRTNLADTRLPSGLSIKSVGDDSWSRFQDEGFASQAVDSAAQSPQAKSPISNRDSPPYGGYANLQARSQSRLALGGRPTTPSWADFLNTGFVEDGKNPSTPALLLRPDQQLPPIGDRTASTAGSLDEDDDLEPGELASITRFELDDSFWWVWMTSLASEETTKRKAAFGRCAMAETSISGGRWLLLEEQVKGASPPPAEGAYVAEKKSRFGFTRRNRSTRRKDTKKADPAELEKPTIEPSQSALAKGSISPDQKAKISAAAAELARKNSNRGYAAERRGRFDDGASTKTNSIMTLGLTREASPAMKWATAYDKETVRKQYLGDNFAGKGNPVNRMSQASSVYDEGKENENPAQLPPPAAPEKPTNRSKPLPPPQAVSRELSENVLPAPLPPKPPVVTVDPPEAQSQAASAAAVPLPSAATPALQKSPSQVSLPGRKPLPEAAVQHVHPAFRSQAVDVRTQTPSPAPEDDEAKVSPNSKKLQKKPAGSAGFKKMFGRKKDDPKRASADLAGFLPPKDAGERKPSSAAAVPVVPPESRRREVPQSVPTLEPSTIEERPMSEAQTLSTVNTQERQEAQTEFSRFDQGPLDAPAFVPRDSIDSASVTSPAVATFEDRGVEGNMMQTPQVEKQNVFARSQQALVTSDAVSEISAQDEPAPAVSHSDRWAQIRKNAAERAARQSEEQSTRSQGQSVITDRTDDGETSGEETIEERVARIKARVAQLTGNPERR</sequence>
<feature type="region of interest" description="Disordered" evidence="1">
    <location>
        <begin position="671"/>
        <end position="954"/>
    </location>
</feature>
<dbReference type="EMBL" id="NHZQ01000003">
    <property type="protein sequence ID" value="PSK60612.1"/>
    <property type="molecule type" value="Genomic_DNA"/>
</dbReference>
<dbReference type="AlphaFoldDB" id="A0A2P8AJG1"/>